<dbReference type="Gramene" id="QL05p041708:mrna">
    <property type="protein sequence ID" value="QL05p041708:mrna"/>
    <property type="gene ID" value="QL05p041708"/>
</dbReference>
<proteinExistence type="predicted"/>
<evidence type="ECO:0000313" key="3">
    <source>
        <dbReference type="Proteomes" id="UP000594261"/>
    </source>
</evidence>
<reference evidence="2" key="2">
    <citation type="submission" date="2021-01" db="UniProtKB">
        <authorList>
            <consortium name="EnsemblPlants"/>
        </authorList>
    </citation>
    <scope>IDENTIFICATION</scope>
</reference>
<feature type="domain" description="Reverse transcriptase zinc-binding" evidence="1">
    <location>
        <begin position="46"/>
        <end position="101"/>
    </location>
</feature>
<sequence length="130" mass="14954">MWRSLLLARDLILEGLKWKIGNGQSIMVARKLKKVDEAEHSWAQVDKRMWNKLWKLDIPPKVSNFVWRACLDILLTCANLFRRTIPIDSKCVICGQAKEMTDGRETDGQGARNLGNGDMVHMERQESCLL</sequence>
<dbReference type="InParanoid" id="A0A7N2LPY4"/>
<organism evidence="2 3">
    <name type="scientific">Quercus lobata</name>
    <name type="common">Valley oak</name>
    <dbReference type="NCBI Taxonomy" id="97700"/>
    <lineage>
        <taxon>Eukaryota</taxon>
        <taxon>Viridiplantae</taxon>
        <taxon>Streptophyta</taxon>
        <taxon>Embryophyta</taxon>
        <taxon>Tracheophyta</taxon>
        <taxon>Spermatophyta</taxon>
        <taxon>Magnoliopsida</taxon>
        <taxon>eudicotyledons</taxon>
        <taxon>Gunneridae</taxon>
        <taxon>Pentapetalae</taxon>
        <taxon>rosids</taxon>
        <taxon>fabids</taxon>
        <taxon>Fagales</taxon>
        <taxon>Fagaceae</taxon>
        <taxon>Quercus</taxon>
    </lineage>
</organism>
<evidence type="ECO:0000259" key="1">
    <source>
        <dbReference type="Pfam" id="PF13966"/>
    </source>
</evidence>
<dbReference type="InterPro" id="IPR026960">
    <property type="entry name" value="RVT-Znf"/>
</dbReference>
<dbReference type="Proteomes" id="UP000594261">
    <property type="component" value="Chromosome 5"/>
</dbReference>
<dbReference type="EMBL" id="LRBV02000005">
    <property type="status" value="NOT_ANNOTATED_CDS"/>
    <property type="molecule type" value="Genomic_DNA"/>
</dbReference>
<dbReference type="EnsemblPlants" id="QL05p041708:mrna">
    <property type="protein sequence ID" value="QL05p041708:mrna"/>
    <property type="gene ID" value="QL05p041708"/>
</dbReference>
<evidence type="ECO:0000313" key="2">
    <source>
        <dbReference type="EnsemblPlants" id="QL05p041708:mrna"/>
    </source>
</evidence>
<dbReference type="AlphaFoldDB" id="A0A7N2LPY4"/>
<name>A0A7N2LPY4_QUELO</name>
<reference evidence="2 3" key="1">
    <citation type="journal article" date="2016" name="G3 (Bethesda)">
        <title>First Draft Assembly and Annotation of the Genome of a California Endemic Oak Quercus lobata Nee (Fagaceae).</title>
        <authorList>
            <person name="Sork V.L."/>
            <person name="Fitz-Gibbon S.T."/>
            <person name="Puiu D."/>
            <person name="Crepeau M."/>
            <person name="Gugger P.F."/>
            <person name="Sherman R."/>
            <person name="Stevens K."/>
            <person name="Langley C.H."/>
            <person name="Pellegrini M."/>
            <person name="Salzberg S.L."/>
        </authorList>
    </citation>
    <scope>NUCLEOTIDE SEQUENCE [LARGE SCALE GENOMIC DNA]</scope>
    <source>
        <strain evidence="2 3">cv. SW786</strain>
    </source>
</reference>
<dbReference type="Pfam" id="PF13966">
    <property type="entry name" value="zf-RVT"/>
    <property type="match status" value="1"/>
</dbReference>
<accession>A0A7N2LPY4</accession>
<protein>
    <recommendedName>
        <fullName evidence="1">Reverse transcriptase zinc-binding domain-containing protein</fullName>
    </recommendedName>
</protein>
<keyword evidence="3" id="KW-1185">Reference proteome</keyword>